<reference evidence="13" key="1">
    <citation type="submission" date="2017-03" db="EMBL/GenBank/DDBJ databases">
        <title>Novel pathways for hydrocarbon cycling and metabolic interdependencies in hydrothermal sediment communities.</title>
        <authorList>
            <person name="Dombrowski N."/>
            <person name="Seitz K."/>
            <person name="Teske A."/>
            <person name="Baker B."/>
        </authorList>
    </citation>
    <scope>NUCLEOTIDE SEQUENCE [LARGE SCALE GENOMIC DNA]</scope>
</reference>
<dbReference type="InterPro" id="IPR007861">
    <property type="entry name" value="DNA_mismatch_repair_MutS_clamp"/>
</dbReference>
<dbReference type="PROSITE" id="PS00486">
    <property type="entry name" value="DNA_MISMATCH_REPAIR_2"/>
    <property type="match status" value="1"/>
</dbReference>
<evidence type="ECO:0000259" key="11">
    <source>
        <dbReference type="PROSITE" id="PS00486"/>
    </source>
</evidence>
<dbReference type="InterPro" id="IPR036187">
    <property type="entry name" value="DNA_mismatch_repair_MutS_sf"/>
</dbReference>
<dbReference type="HAMAP" id="MF_00096">
    <property type="entry name" value="MutS"/>
    <property type="match status" value="1"/>
</dbReference>
<dbReference type="InterPro" id="IPR005748">
    <property type="entry name" value="DNA_mismatch_repair_MutS"/>
</dbReference>
<keyword evidence="7 9" id="KW-0234">DNA repair</keyword>
<dbReference type="InterPro" id="IPR045076">
    <property type="entry name" value="MutS"/>
</dbReference>
<dbReference type="NCBIfam" id="NF003810">
    <property type="entry name" value="PRK05399.1"/>
    <property type="match status" value="1"/>
</dbReference>
<keyword evidence="6 9" id="KW-0238">DNA-binding</keyword>
<evidence type="ECO:0000256" key="3">
    <source>
        <dbReference type="ARBA" id="ARBA00022741"/>
    </source>
</evidence>
<dbReference type="SUPFAM" id="SSF53150">
    <property type="entry name" value="DNA repair protein MutS, domain II"/>
    <property type="match status" value="1"/>
</dbReference>
<evidence type="ECO:0000256" key="5">
    <source>
        <dbReference type="ARBA" id="ARBA00022840"/>
    </source>
</evidence>
<dbReference type="SUPFAM" id="SSF52540">
    <property type="entry name" value="P-loop containing nucleoside triphosphate hydrolases"/>
    <property type="match status" value="1"/>
</dbReference>
<dbReference type="CDD" id="cd03284">
    <property type="entry name" value="ABC_MutS1"/>
    <property type="match status" value="1"/>
</dbReference>
<dbReference type="InterPro" id="IPR007695">
    <property type="entry name" value="DNA_mismatch_repair_MutS-lik_N"/>
</dbReference>
<dbReference type="AlphaFoldDB" id="A0A1W9NXM3"/>
<evidence type="ECO:0000313" key="12">
    <source>
        <dbReference type="EMBL" id="OQX50906.1"/>
    </source>
</evidence>
<dbReference type="EMBL" id="MZGJ01000014">
    <property type="protein sequence ID" value="OQX50906.1"/>
    <property type="molecule type" value="Genomic_DNA"/>
</dbReference>
<dbReference type="NCBIfam" id="TIGR01070">
    <property type="entry name" value="mutS1"/>
    <property type="match status" value="1"/>
</dbReference>
<dbReference type="PANTHER" id="PTHR11361">
    <property type="entry name" value="DNA MISMATCH REPAIR PROTEIN MUTS FAMILY MEMBER"/>
    <property type="match status" value="1"/>
</dbReference>
<dbReference type="FunFam" id="3.40.1170.10:FF:000001">
    <property type="entry name" value="DNA mismatch repair protein MutS"/>
    <property type="match status" value="1"/>
</dbReference>
<dbReference type="Pfam" id="PF05190">
    <property type="entry name" value="MutS_IV"/>
    <property type="match status" value="1"/>
</dbReference>
<dbReference type="InterPro" id="IPR036678">
    <property type="entry name" value="MutS_con_dom_sf"/>
</dbReference>
<dbReference type="GO" id="GO:0005829">
    <property type="term" value="C:cytosol"/>
    <property type="evidence" value="ECO:0007669"/>
    <property type="project" value="TreeGrafter"/>
</dbReference>
<evidence type="ECO:0000256" key="6">
    <source>
        <dbReference type="ARBA" id="ARBA00023125"/>
    </source>
</evidence>
<dbReference type="InterPro" id="IPR000432">
    <property type="entry name" value="DNA_mismatch_repair_MutS_C"/>
</dbReference>
<dbReference type="GO" id="GO:0005524">
    <property type="term" value="F:ATP binding"/>
    <property type="evidence" value="ECO:0007669"/>
    <property type="project" value="UniProtKB-UniRule"/>
</dbReference>
<dbReference type="Proteomes" id="UP000192520">
    <property type="component" value="Unassembled WGS sequence"/>
</dbReference>
<comment type="similarity">
    <text evidence="1 9 10">Belongs to the DNA mismatch repair MutS family.</text>
</comment>
<evidence type="ECO:0000256" key="7">
    <source>
        <dbReference type="ARBA" id="ARBA00023204"/>
    </source>
</evidence>
<dbReference type="InterPro" id="IPR016151">
    <property type="entry name" value="DNA_mismatch_repair_MutS_N"/>
</dbReference>
<dbReference type="STRING" id="1968527.B5M47_02670"/>
<dbReference type="GO" id="GO:0003684">
    <property type="term" value="F:damaged DNA binding"/>
    <property type="evidence" value="ECO:0007669"/>
    <property type="project" value="UniProtKB-UniRule"/>
</dbReference>
<feature type="domain" description="DNA mismatch repair proteins mutS family" evidence="11">
    <location>
        <begin position="715"/>
        <end position="731"/>
    </location>
</feature>
<dbReference type="Pfam" id="PF01624">
    <property type="entry name" value="MutS_I"/>
    <property type="match status" value="1"/>
</dbReference>
<organism evidence="12 13">
    <name type="scientific">candidate division CPR3 bacterium 4484_211</name>
    <dbReference type="NCBI Taxonomy" id="1968527"/>
    <lineage>
        <taxon>Bacteria</taxon>
        <taxon>Bacteria division CPR3</taxon>
    </lineage>
</organism>
<dbReference type="SMART" id="SM00533">
    <property type="entry name" value="MUTSd"/>
    <property type="match status" value="1"/>
</dbReference>
<feature type="binding site" evidence="9">
    <location>
        <begin position="641"/>
        <end position="648"/>
    </location>
    <ligand>
        <name>ATP</name>
        <dbReference type="ChEBI" id="CHEBI:30616"/>
    </ligand>
</feature>
<dbReference type="Gene3D" id="3.40.50.300">
    <property type="entry name" value="P-loop containing nucleotide triphosphate hydrolases"/>
    <property type="match status" value="1"/>
</dbReference>
<evidence type="ECO:0000256" key="4">
    <source>
        <dbReference type="ARBA" id="ARBA00022763"/>
    </source>
</evidence>
<dbReference type="Pfam" id="PF05192">
    <property type="entry name" value="MutS_III"/>
    <property type="match status" value="1"/>
</dbReference>
<comment type="function">
    <text evidence="8 9">This protein is involved in the repair of mismatches in DNA. It is possible that it carries out the mismatch recognition step. This protein has a weak ATPase activity.</text>
</comment>
<dbReference type="InterPro" id="IPR007860">
    <property type="entry name" value="DNA_mmatch_repair_MutS_con_dom"/>
</dbReference>
<evidence type="ECO:0000256" key="8">
    <source>
        <dbReference type="ARBA" id="ARBA00024647"/>
    </source>
</evidence>
<sequence>MTKDKSGSKLNSLHFETPMMRQYLEIKKRYHDCILLFRLGDFYEMFLDDAKIGSEVLGITLTSRARGKDGRIPMCGIPYHALDSYLGKLTKAGYKVAICEQLEDAGTAKDMVRRDVVRVVTPGTVLDEKNLLRKENNFVLAFQIVSKELGLAYADISTGEFYVKQISWANLEKDLAAEVLQIRPVEIISSDGLYNRPEVLRALRVIPETNIFPYHQWDLRVRDARKILRDHFGVASFEGFGIGAKKYNLALQAAAVLLSYLKETQKGPVEHIKKISPYRLDKYLHLDAATIANLELFSTIREQNTKASLVGVIDRTRTAMGGRKLRHWLLKPLREIREINRRLDGIEMLLSETGKREKIAEILSRILDIERLLSRISVGTANPRDMEGLKISLQNCLYLAKFLHEKFPRLDGAFLKKLTEIEEPIRLVVGLLEAKIKPDPPAVLADGGYIREGVSPDLDEYRRMLSGSREWLKKFEERERQRSGISSLKVGVNKVFGFYIEVSKANLSQVPPDYIRKQTLANAERYIVPELKQREEMALEAEEKIRVLEQKIFFEVAGEIMKHAEPIQQMARAAARVDVLVSLAEVAQHYRYSRPQLVDGGALCIKNGRHPVIETLEATEIFVPNDTEMNFSDSQILLITGPNMAGKSTYIRQVALITLLAQMGSYVPADSAQIPVRDQIFTRIGASDSITLGQSTFLVEMMETANILNNCTPKSLVIFDEIGRGTSTFDGMSLAWAVVEYLLKHKSKAALVLFATHYHELTVLARKYPRIKNLQMAVKREGEEIIFLHKVIEGGAWQSYGIEVAKLAGLPSWVVRRAQEVLHRLKHEEKKLSVRKKNGRKGREQISLLE</sequence>
<dbReference type="GO" id="GO:0006298">
    <property type="term" value="P:mismatch repair"/>
    <property type="evidence" value="ECO:0007669"/>
    <property type="project" value="UniProtKB-UniRule"/>
</dbReference>
<keyword evidence="5 9" id="KW-0067">ATP-binding</keyword>
<evidence type="ECO:0000313" key="13">
    <source>
        <dbReference type="Proteomes" id="UP000192520"/>
    </source>
</evidence>
<dbReference type="GO" id="GO:0030983">
    <property type="term" value="F:mismatched DNA binding"/>
    <property type="evidence" value="ECO:0007669"/>
    <property type="project" value="InterPro"/>
</dbReference>
<dbReference type="InterPro" id="IPR027417">
    <property type="entry name" value="P-loop_NTPase"/>
</dbReference>
<dbReference type="Pfam" id="PF05188">
    <property type="entry name" value="MutS_II"/>
    <property type="match status" value="1"/>
</dbReference>
<dbReference type="FunFam" id="3.40.50.300:FF:000870">
    <property type="entry name" value="MutS protein homolog 4"/>
    <property type="match status" value="1"/>
</dbReference>
<accession>A0A1W9NXM3</accession>
<dbReference type="Gene3D" id="3.30.420.110">
    <property type="entry name" value="MutS, connector domain"/>
    <property type="match status" value="1"/>
</dbReference>
<protein>
    <recommendedName>
        <fullName evidence="2 9">DNA mismatch repair protein MutS</fullName>
    </recommendedName>
</protein>
<dbReference type="SUPFAM" id="SSF55271">
    <property type="entry name" value="DNA repair protein MutS, domain I"/>
    <property type="match status" value="1"/>
</dbReference>
<evidence type="ECO:0000256" key="10">
    <source>
        <dbReference type="RuleBase" id="RU003756"/>
    </source>
</evidence>
<keyword evidence="4 9" id="KW-0227">DNA damage</keyword>
<gene>
    <name evidence="9" type="primary">mutS</name>
    <name evidence="12" type="ORF">B5M47_02670</name>
</gene>
<evidence type="ECO:0000256" key="9">
    <source>
        <dbReference type="HAMAP-Rule" id="MF_00096"/>
    </source>
</evidence>
<keyword evidence="3 9" id="KW-0547">Nucleotide-binding</keyword>
<dbReference type="SMART" id="SM00534">
    <property type="entry name" value="MUTSac"/>
    <property type="match status" value="1"/>
</dbReference>
<dbReference type="SUPFAM" id="SSF48334">
    <property type="entry name" value="DNA repair protein MutS, domain III"/>
    <property type="match status" value="1"/>
</dbReference>
<dbReference type="PANTHER" id="PTHR11361:SF34">
    <property type="entry name" value="DNA MISMATCH REPAIR PROTEIN MSH1, MITOCHONDRIAL"/>
    <property type="match status" value="1"/>
</dbReference>
<dbReference type="Gene3D" id="1.10.1420.10">
    <property type="match status" value="2"/>
</dbReference>
<evidence type="ECO:0000256" key="2">
    <source>
        <dbReference type="ARBA" id="ARBA00021982"/>
    </source>
</evidence>
<name>A0A1W9NXM3_UNCC3</name>
<dbReference type="GO" id="GO:0140664">
    <property type="term" value="F:ATP-dependent DNA damage sensor activity"/>
    <property type="evidence" value="ECO:0007669"/>
    <property type="project" value="InterPro"/>
</dbReference>
<proteinExistence type="inferred from homology"/>
<dbReference type="Pfam" id="PF00488">
    <property type="entry name" value="MutS_V"/>
    <property type="match status" value="1"/>
</dbReference>
<evidence type="ECO:0000256" key="1">
    <source>
        <dbReference type="ARBA" id="ARBA00006271"/>
    </source>
</evidence>
<dbReference type="Gene3D" id="3.40.1170.10">
    <property type="entry name" value="DNA repair protein MutS, domain I"/>
    <property type="match status" value="1"/>
</dbReference>
<dbReference type="InterPro" id="IPR007696">
    <property type="entry name" value="DNA_mismatch_repair_MutS_core"/>
</dbReference>
<dbReference type="PIRSF" id="PIRSF037677">
    <property type="entry name" value="DNA_mis_repair_Msh6"/>
    <property type="match status" value="1"/>
</dbReference>
<comment type="caution">
    <text evidence="12">The sequence shown here is derived from an EMBL/GenBank/DDBJ whole genome shotgun (WGS) entry which is preliminary data.</text>
</comment>
<dbReference type="InterPro" id="IPR017261">
    <property type="entry name" value="DNA_mismatch_repair_MutS/MSH"/>
</dbReference>